<reference evidence="1 2" key="1">
    <citation type="submission" date="2022-12" db="EMBL/GenBank/DDBJ databases">
        <title>Dasania phycosphaerae sp. nov., isolated from particulate material of the south coast of Korea.</title>
        <authorList>
            <person name="Jiang Y."/>
        </authorList>
    </citation>
    <scope>NUCLEOTIDE SEQUENCE [LARGE SCALE GENOMIC DNA]</scope>
    <source>
        <strain evidence="1 2">GY-19</strain>
    </source>
</reference>
<proteinExistence type="predicted"/>
<dbReference type="EMBL" id="JAPTGG010000011">
    <property type="protein sequence ID" value="MCZ0866227.1"/>
    <property type="molecule type" value="Genomic_DNA"/>
</dbReference>
<evidence type="ECO:0000313" key="1">
    <source>
        <dbReference type="EMBL" id="MCZ0866227.1"/>
    </source>
</evidence>
<gene>
    <name evidence="1" type="ORF">O0V09_13535</name>
</gene>
<organism evidence="1 2">
    <name type="scientific">Dasania phycosphaerae</name>
    <dbReference type="NCBI Taxonomy" id="2950436"/>
    <lineage>
        <taxon>Bacteria</taxon>
        <taxon>Pseudomonadati</taxon>
        <taxon>Pseudomonadota</taxon>
        <taxon>Gammaproteobacteria</taxon>
        <taxon>Cellvibrionales</taxon>
        <taxon>Spongiibacteraceae</taxon>
        <taxon>Dasania</taxon>
    </lineage>
</organism>
<evidence type="ECO:0000313" key="2">
    <source>
        <dbReference type="Proteomes" id="UP001069090"/>
    </source>
</evidence>
<dbReference type="Proteomes" id="UP001069090">
    <property type="component" value="Unassembled WGS sequence"/>
</dbReference>
<name>A0A9J6RNV7_9GAMM</name>
<accession>A0A9J6RNV7</accession>
<protein>
    <submittedName>
        <fullName evidence="1">Uncharacterized protein</fullName>
    </submittedName>
</protein>
<sequence length="103" mass="11478">MIKLLLYVRAIAFTMHKRKIGSLVKPIKKQKYTDLKVIINNVGLSGPNEEFAYARYLKATEFSHYSKDSGCESKYKSLREHMGLSPINAEVDTSNPTGVSPGG</sequence>
<comment type="caution">
    <text evidence="1">The sequence shown here is derived from an EMBL/GenBank/DDBJ whole genome shotgun (WGS) entry which is preliminary data.</text>
</comment>
<keyword evidence="2" id="KW-1185">Reference proteome</keyword>
<dbReference type="RefSeq" id="WP_258332389.1">
    <property type="nucleotide sequence ID" value="NZ_JAPTGG010000011.1"/>
</dbReference>
<dbReference type="AlphaFoldDB" id="A0A9J6RNV7"/>